<evidence type="ECO:0000313" key="3">
    <source>
        <dbReference type="EMBL" id="QJY45319.1"/>
    </source>
</evidence>
<dbReference type="KEGG" id="pbro:HOP40_05350"/>
<dbReference type="Gene3D" id="3.30.750.24">
    <property type="entry name" value="STAS domain"/>
    <property type="match status" value="1"/>
</dbReference>
<dbReference type="RefSeq" id="WP_172155231.1">
    <property type="nucleotide sequence ID" value="NZ_CP053564.1"/>
</dbReference>
<feature type="domain" description="STAS" evidence="2">
    <location>
        <begin position="1"/>
        <end position="85"/>
    </location>
</feature>
<evidence type="ECO:0000256" key="1">
    <source>
        <dbReference type="SAM" id="MobiDB-lite"/>
    </source>
</evidence>
<evidence type="ECO:0000259" key="2">
    <source>
        <dbReference type="PROSITE" id="PS50801"/>
    </source>
</evidence>
<organism evidence="3 4">
    <name type="scientific">Pseudonocardia broussonetiae</name>
    <dbReference type="NCBI Taxonomy" id="2736640"/>
    <lineage>
        <taxon>Bacteria</taxon>
        <taxon>Bacillati</taxon>
        <taxon>Actinomycetota</taxon>
        <taxon>Actinomycetes</taxon>
        <taxon>Pseudonocardiales</taxon>
        <taxon>Pseudonocardiaceae</taxon>
        <taxon>Pseudonocardia</taxon>
    </lineage>
</organism>
<dbReference type="AlphaFoldDB" id="A0A6M6JG04"/>
<protein>
    <submittedName>
        <fullName evidence="3">STAS domain-containing protein</fullName>
    </submittedName>
</protein>
<keyword evidence="4" id="KW-1185">Reference proteome</keyword>
<dbReference type="Proteomes" id="UP000505377">
    <property type="component" value="Chromosome"/>
</dbReference>
<dbReference type="InterPro" id="IPR036513">
    <property type="entry name" value="STAS_dom_sf"/>
</dbReference>
<dbReference type="SUPFAM" id="SSF52091">
    <property type="entry name" value="SpoIIaa-like"/>
    <property type="match status" value="1"/>
</dbReference>
<dbReference type="PROSITE" id="PS50801">
    <property type="entry name" value="STAS"/>
    <property type="match status" value="1"/>
</dbReference>
<evidence type="ECO:0000313" key="4">
    <source>
        <dbReference type="Proteomes" id="UP000505377"/>
    </source>
</evidence>
<reference evidence="3 4" key="1">
    <citation type="submission" date="2020-05" db="EMBL/GenBank/DDBJ databases">
        <authorList>
            <person name="Mo P."/>
        </authorList>
    </citation>
    <scope>NUCLEOTIDE SEQUENCE [LARGE SCALE GENOMIC DNA]</scope>
    <source>
        <strain evidence="3 4">Gen01</strain>
    </source>
</reference>
<dbReference type="Pfam" id="PF01740">
    <property type="entry name" value="STAS"/>
    <property type="match status" value="1"/>
</dbReference>
<gene>
    <name evidence="3" type="ORF">HOP40_05350</name>
</gene>
<accession>A0A6M6JG04</accession>
<dbReference type="EMBL" id="CP053564">
    <property type="protein sequence ID" value="QJY45319.1"/>
    <property type="molecule type" value="Genomic_DNA"/>
</dbReference>
<dbReference type="CDD" id="cd07043">
    <property type="entry name" value="STAS_anti-anti-sigma_factors"/>
    <property type="match status" value="1"/>
</dbReference>
<feature type="region of interest" description="Disordered" evidence="1">
    <location>
        <begin position="107"/>
        <end position="140"/>
    </location>
</feature>
<sequence length="140" mass="14709">MRSVGAAPGVQVVRLQVDIDLATQDEVAACLASLVRSRGYERVVVDVTDLFVSAHGMQVLAEAVEAAAARGRTWAVAGLNPAIARHVTRWFPGLPLLHDREDAVLAVGGRGSGTPPVDGHDARRRRGAPHDGHRQSGPGG</sequence>
<name>A0A6M6JG04_9PSEU</name>
<proteinExistence type="predicted"/>
<dbReference type="InterPro" id="IPR002645">
    <property type="entry name" value="STAS_dom"/>
</dbReference>